<dbReference type="InterPro" id="IPR012413">
    <property type="entry name" value="BA14K"/>
</dbReference>
<evidence type="ECO:0000256" key="6">
    <source>
        <dbReference type="ARBA" id="ARBA00025321"/>
    </source>
</evidence>
<keyword evidence="5" id="KW-0430">Lectin</keyword>
<protein>
    <recommendedName>
        <fullName evidence="3">Lectin-like protein BA14k</fullName>
    </recommendedName>
</protein>
<dbReference type="Proteomes" id="UP000241229">
    <property type="component" value="Unassembled WGS sequence"/>
</dbReference>
<comment type="function">
    <text evidence="6">Has immunoglobulin-binding and hemagglutination properties, and can bind to mannose. Essential for virulence. May be involved in LPS biosynthesis or polysaccharide transport.</text>
</comment>
<dbReference type="OrthoDB" id="8457110at2"/>
<organism evidence="8 9">
    <name type="scientific">Kumtagia ephedrae</name>
    <dbReference type="NCBI Taxonomy" id="2116701"/>
    <lineage>
        <taxon>Bacteria</taxon>
        <taxon>Pseudomonadati</taxon>
        <taxon>Pseudomonadota</taxon>
        <taxon>Alphaproteobacteria</taxon>
        <taxon>Hyphomicrobiales</taxon>
        <taxon>Phyllobacteriaceae</taxon>
        <taxon>Kumtagia</taxon>
    </lineage>
</organism>
<evidence type="ECO:0000256" key="1">
    <source>
        <dbReference type="ARBA" id="ARBA00004167"/>
    </source>
</evidence>
<keyword evidence="7" id="KW-0472">Membrane</keyword>
<dbReference type="Pfam" id="PF07886">
    <property type="entry name" value="BA14K"/>
    <property type="match status" value="1"/>
</dbReference>
<keyword evidence="4" id="KW-1003">Cell membrane</keyword>
<keyword evidence="7" id="KW-1133">Transmembrane helix</keyword>
<evidence type="ECO:0000256" key="2">
    <source>
        <dbReference type="ARBA" id="ARBA00010270"/>
    </source>
</evidence>
<proteinExistence type="inferred from homology"/>
<feature type="transmembrane region" description="Helical" evidence="7">
    <location>
        <begin position="52"/>
        <end position="74"/>
    </location>
</feature>
<sequence length="154" mass="16564">MPHFRDFWPMAHRSAPGSCDGINCLRAVELPRADDSWSQVRYRRSQNDGPEIGGAVVFSLATVVAATALALYAASMGVFDRQPAGRLHLASMVSVPPPPQDSAGIDGITTSSVAARAPARPDCNVVACARAYRSFTPSDCTFQPFDGPRRLCRK</sequence>
<dbReference type="GO" id="GO:0016020">
    <property type="term" value="C:membrane"/>
    <property type="evidence" value="ECO:0007669"/>
    <property type="project" value="UniProtKB-SubCell"/>
</dbReference>
<evidence type="ECO:0000256" key="7">
    <source>
        <dbReference type="SAM" id="Phobius"/>
    </source>
</evidence>
<dbReference type="AlphaFoldDB" id="A0A2P7SC69"/>
<comment type="subcellular location">
    <subcellularLocation>
        <location evidence="1">Membrane</location>
        <topology evidence="1">Single-pass membrane protein</topology>
    </subcellularLocation>
</comment>
<comment type="similarity">
    <text evidence="2">Belongs to the BA14k family.</text>
</comment>
<evidence type="ECO:0000313" key="9">
    <source>
        <dbReference type="Proteomes" id="UP000241229"/>
    </source>
</evidence>
<dbReference type="GO" id="GO:0030246">
    <property type="term" value="F:carbohydrate binding"/>
    <property type="evidence" value="ECO:0007669"/>
    <property type="project" value="UniProtKB-KW"/>
</dbReference>
<name>A0A2P7SC69_9HYPH</name>
<gene>
    <name evidence="8" type="ORF">C7I84_12465</name>
</gene>
<keyword evidence="7" id="KW-0812">Transmembrane</keyword>
<keyword evidence="9" id="KW-1185">Reference proteome</keyword>
<comment type="caution">
    <text evidence="8">The sequence shown here is derived from an EMBL/GenBank/DDBJ whole genome shotgun (WGS) entry which is preliminary data.</text>
</comment>
<accession>A0A2P7SC69</accession>
<evidence type="ECO:0000313" key="8">
    <source>
        <dbReference type="EMBL" id="PSJ60097.1"/>
    </source>
</evidence>
<evidence type="ECO:0000256" key="3">
    <source>
        <dbReference type="ARBA" id="ARBA00020552"/>
    </source>
</evidence>
<evidence type="ECO:0000256" key="4">
    <source>
        <dbReference type="ARBA" id="ARBA00022475"/>
    </source>
</evidence>
<reference evidence="8 9" key="1">
    <citation type="submission" date="2018-03" db="EMBL/GenBank/DDBJ databases">
        <title>The draft genome of Mesorhizobium sp. 6GN-30.</title>
        <authorList>
            <person name="Liu L."/>
            <person name="Li L."/>
            <person name="Wang T."/>
            <person name="Zhang X."/>
            <person name="Liang L."/>
        </authorList>
    </citation>
    <scope>NUCLEOTIDE SEQUENCE [LARGE SCALE GENOMIC DNA]</scope>
    <source>
        <strain evidence="8 9">6GN30</strain>
    </source>
</reference>
<evidence type="ECO:0000256" key="5">
    <source>
        <dbReference type="ARBA" id="ARBA00022734"/>
    </source>
</evidence>
<dbReference type="EMBL" id="PXYK01000010">
    <property type="protein sequence ID" value="PSJ60097.1"/>
    <property type="molecule type" value="Genomic_DNA"/>
</dbReference>